<organism evidence="1 2">
    <name type="scientific">Lactiplantibacillus plajomi</name>
    <dbReference type="NCBI Taxonomy" id="1457217"/>
    <lineage>
        <taxon>Bacteria</taxon>
        <taxon>Bacillati</taxon>
        <taxon>Bacillota</taxon>
        <taxon>Bacilli</taxon>
        <taxon>Lactobacillales</taxon>
        <taxon>Lactobacillaceae</taxon>
        <taxon>Lactiplantibacillus</taxon>
    </lineage>
</organism>
<evidence type="ECO:0000313" key="1">
    <source>
        <dbReference type="EMBL" id="MFC0424598.1"/>
    </source>
</evidence>
<name>A0ABV6K554_9LACO</name>
<dbReference type="Proteomes" id="UP001589855">
    <property type="component" value="Unassembled WGS sequence"/>
</dbReference>
<reference evidence="1 2" key="1">
    <citation type="submission" date="2024-09" db="EMBL/GenBank/DDBJ databases">
        <authorList>
            <person name="Sun Q."/>
            <person name="Mori K."/>
        </authorList>
    </citation>
    <scope>NUCLEOTIDE SEQUENCE [LARGE SCALE GENOMIC DNA]</scope>
    <source>
        <strain evidence="1 2">TBRC 4575</strain>
    </source>
</reference>
<comment type="caution">
    <text evidence="1">The sequence shown here is derived from an EMBL/GenBank/DDBJ whole genome shotgun (WGS) entry which is preliminary data.</text>
</comment>
<sequence length="113" mass="13028">MQNQQSNLKLISKNLHATYRQFMDDFIAAPSAEVPLLPVMPAAQRTLFLQQALERHYALMLQMQPQLSEHHPYNVHGVLKVLASGQLVLINRQQHLTHLIDADQVRYVQRQGH</sequence>
<evidence type="ECO:0000313" key="2">
    <source>
        <dbReference type="Proteomes" id="UP001589855"/>
    </source>
</evidence>
<proteinExistence type="predicted"/>
<accession>A0ABV6K554</accession>
<dbReference type="RefSeq" id="WP_174795685.1">
    <property type="nucleotide sequence ID" value="NZ_BAABRM010000008.1"/>
</dbReference>
<keyword evidence="2" id="KW-1185">Reference proteome</keyword>
<gene>
    <name evidence="1" type="ORF">ACFFGS_10740</name>
</gene>
<dbReference type="EMBL" id="JBHLUK010000073">
    <property type="protein sequence ID" value="MFC0424598.1"/>
    <property type="molecule type" value="Genomic_DNA"/>
</dbReference>
<protein>
    <submittedName>
        <fullName evidence="1">Uncharacterized protein</fullName>
    </submittedName>
</protein>